<sequence length="241" mass="24328">MLGVQGASGGVGASVLTAGLAVRAAAAGLDVGLVDACPWGGGLDLLVGLDPEPGARWPDLATMRAPRGEALLAELPRTGGDAAGSLAVLSWTPAPPVAVPKPWSVIPALGSCRDVVLIDLPPPGCESWQEWLDSCDDVVLLVGAGLDTLRAARGMVEGRGDFVGTVVRTAAVGVDPDWIQAWLGLPVLAELGEDRSVAADLLRGRPVGSKGQVARVAERLLADLMPAATAGTDGPITGSAD</sequence>
<dbReference type="PANTHER" id="PTHR43384">
    <property type="entry name" value="SEPTUM SITE-DETERMINING PROTEIN MIND HOMOLOG, CHLOROPLASTIC-RELATED"/>
    <property type="match status" value="1"/>
</dbReference>
<protein>
    <submittedName>
        <fullName evidence="1">Secretion/DNA translocation related CpaE-like protein</fullName>
    </submittedName>
</protein>
<dbReference type="GO" id="GO:0051782">
    <property type="term" value="P:negative regulation of cell division"/>
    <property type="evidence" value="ECO:0007669"/>
    <property type="project" value="TreeGrafter"/>
</dbReference>
<dbReference type="GO" id="GO:0016887">
    <property type="term" value="F:ATP hydrolysis activity"/>
    <property type="evidence" value="ECO:0007669"/>
    <property type="project" value="TreeGrafter"/>
</dbReference>
<dbReference type="GO" id="GO:0005524">
    <property type="term" value="F:ATP binding"/>
    <property type="evidence" value="ECO:0007669"/>
    <property type="project" value="TreeGrafter"/>
</dbReference>
<name>A0A542YW42_9MICO</name>
<comment type="caution">
    <text evidence="1">The sequence shown here is derived from an EMBL/GenBank/DDBJ whole genome shotgun (WGS) entry which is preliminary data.</text>
</comment>
<dbReference type="AlphaFoldDB" id="A0A542YW42"/>
<proteinExistence type="predicted"/>
<dbReference type="GO" id="GO:0009898">
    <property type="term" value="C:cytoplasmic side of plasma membrane"/>
    <property type="evidence" value="ECO:0007669"/>
    <property type="project" value="TreeGrafter"/>
</dbReference>
<evidence type="ECO:0000313" key="1">
    <source>
        <dbReference type="EMBL" id="TQL52282.1"/>
    </source>
</evidence>
<evidence type="ECO:0000313" key="2">
    <source>
        <dbReference type="Proteomes" id="UP000319516"/>
    </source>
</evidence>
<dbReference type="Proteomes" id="UP000319516">
    <property type="component" value="Unassembled WGS sequence"/>
</dbReference>
<keyword evidence="2" id="KW-1185">Reference proteome</keyword>
<gene>
    <name evidence="1" type="ORF">FB467_3462</name>
</gene>
<accession>A0A542YW42</accession>
<organism evidence="1 2">
    <name type="scientific">Ornithinicoccus hortensis</name>
    <dbReference type="NCBI Taxonomy" id="82346"/>
    <lineage>
        <taxon>Bacteria</taxon>
        <taxon>Bacillati</taxon>
        <taxon>Actinomycetota</taxon>
        <taxon>Actinomycetes</taxon>
        <taxon>Micrococcales</taxon>
        <taxon>Intrasporangiaceae</taxon>
        <taxon>Ornithinicoccus</taxon>
    </lineage>
</organism>
<dbReference type="InterPro" id="IPR027417">
    <property type="entry name" value="P-loop_NTPase"/>
</dbReference>
<dbReference type="PANTHER" id="PTHR43384:SF11">
    <property type="entry name" value="SEPTUM SITE DETERMINING PROTEIN"/>
    <property type="match status" value="1"/>
</dbReference>
<dbReference type="InterPro" id="IPR050625">
    <property type="entry name" value="ParA/MinD_ATPase"/>
</dbReference>
<dbReference type="SUPFAM" id="SSF52540">
    <property type="entry name" value="P-loop containing nucleoside triphosphate hydrolases"/>
    <property type="match status" value="1"/>
</dbReference>
<dbReference type="EMBL" id="VFOP01000001">
    <property type="protein sequence ID" value="TQL52282.1"/>
    <property type="molecule type" value="Genomic_DNA"/>
</dbReference>
<dbReference type="GO" id="GO:0005829">
    <property type="term" value="C:cytosol"/>
    <property type="evidence" value="ECO:0007669"/>
    <property type="project" value="TreeGrafter"/>
</dbReference>
<dbReference type="Gene3D" id="3.40.50.300">
    <property type="entry name" value="P-loop containing nucleotide triphosphate hydrolases"/>
    <property type="match status" value="1"/>
</dbReference>
<reference evidence="1 2" key="1">
    <citation type="submission" date="2019-06" db="EMBL/GenBank/DDBJ databases">
        <title>Sequencing the genomes of 1000 actinobacteria strains.</title>
        <authorList>
            <person name="Klenk H.-P."/>
        </authorList>
    </citation>
    <scope>NUCLEOTIDE SEQUENCE [LARGE SCALE GENOMIC DNA]</scope>
    <source>
        <strain evidence="1 2">DSM 12335</strain>
    </source>
</reference>